<feature type="domain" description="ATPase AAA-type core" evidence="1">
    <location>
        <begin position="3"/>
        <end position="39"/>
    </location>
</feature>
<dbReference type="EMBL" id="AZFW01000009">
    <property type="protein sequence ID" value="KRM29875.1"/>
    <property type="molecule type" value="Genomic_DNA"/>
</dbReference>
<organism evidence="2 3">
    <name type="scientific">Schleiferilactobacillus harbinensis DSM 16991</name>
    <dbReference type="NCBI Taxonomy" id="1122147"/>
    <lineage>
        <taxon>Bacteria</taxon>
        <taxon>Bacillati</taxon>
        <taxon>Bacillota</taxon>
        <taxon>Bacilli</taxon>
        <taxon>Lactobacillales</taxon>
        <taxon>Lactobacillaceae</taxon>
        <taxon>Schleiferilactobacillus</taxon>
    </lineage>
</organism>
<evidence type="ECO:0000313" key="2">
    <source>
        <dbReference type="EMBL" id="KRM29875.1"/>
    </source>
</evidence>
<dbReference type="PANTHER" id="PTHR37816">
    <property type="entry name" value="YALI0E33011P"/>
    <property type="match status" value="1"/>
</dbReference>
<evidence type="ECO:0000259" key="1">
    <source>
        <dbReference type="Pfam" id="PF00004"/>
    </source>
</evidence>
<dbReference type="InterPro" id="IPR052922">
    <property type="entry name" value="Cytidylate_Kinase-2"/>
</dbReference>
<dbReference type="OrthoDB" id="1201990at2"/>
<dbReference type="GO" id="GO:0016887">
    <property type="term" value="F:ATP hydrolysis activity"/>
    <property type="evidence" value="ECO:0007669"/>
    <property type="project" value="InterPro"/>
</dbReference>
<dbReference type="AlphaFoldDB" id="A0A0R1XT77"/>
<dbReference type="Pfam" id="PF00004">
    <property type="entry name" value="AAA"/>
    <property type="match status" value="1"/>
</dbReference>
<reference evidence="2 3" key="1">
    <citation type="journal article" date="2015" name="Genome Announc.">
        <title>Expanding the biotechnology potential of lactobacilli through comparative genomics of 213 strains and associated genera.</title>
        <authorList>
            <person name="Sun Z."/>
            <person name="Harris H.M."/>
            <person name="McCann A."/>
            <person name="Guo C."/>
            <person name="Argimon S."/>
            <person name="Zhang W."/>
            <person name="Yang X."/>
            <person name="Jeffery I.B."/>
            <person name="Cooney J.C."/>
            <person name="Kagawa T.F."/>
            <person name="Liu W."/>
            <person name="Song Y."/>
            <person name="Salvetti E."/>
            <person name="Wrobel A."/>
            <person name="Rasinkangas P."/>
            <person name="Parkhill J."/>
            <person name="Rea M.C."/>
            <person name="O'Sullivan O."/>
            <person name="Ritari J."/>
            <person name="Douillard F.P."/>
            <person name="Paul Ross R."/>
            <person name="Yang R."/>
            <person name="Briner A.E."/>
            <person name="Felis G.E."/>
            <person name="de Vos W.M."/>
            <person name="Barrangou R."/>
            <person name="Klaenhammer T.R."/>
            <person name="Caufield P.W."/>
            <person name="Cui Y."/>
            <person name="Zhang H."/>
            <person name="O'Toole P.W."/>
        </authorList>
    </citation>
    <scope>NUCLEOTIDE SEQUENCE [LARGE SCALE GENOMIC DNA]</scope>
    <source>
        <strain evidence="2 3">DSM 16991</strain>
    </source>
</reference>
<proteinExistence type="predicted"/>
<dbReference type="Gene3D" id="3.40.50.300">
    <property type="entry name" value="P-loop containing nucleotide triphosphate hydrolases"/>
    <property type="match status" value="1"/>
</dbReference>
<dbReference type="InterPro" id="IPR003959">
    <property type="entry name" value="ATPase_AAA_core"/>
</dbReference>
<comment type="caution">
    <text evidence="2">The sequence shown here is derived from an EMBL/GenBank/DDBJ whole genome shotgun (WGS) entry which is preliminary data.</text>
</comment>
<dbReference type="InterPro" id="IPR027417">
    <property type="entry name" value="P-loop_NTPase"/>
</dbReference>
<dbReference type="RefSeq" id="WP_027828589.1">
    <property type="nucleotide sequence ID" value="NZ_AUEH01000023.1"/>
</dbReference>
<accession>A0A0R1XT77</accession>
<dbReference type="GO" id="GO:0005524">
    <property type="term" value="F:ATP binding"/>
    <property type="evidence" value="ECO:0007669"/>
    <property type="project" value="InterPro"/>
</dbReference>
<protein>
    <submittedName>
        <fullName evidence="2">DNA topology modulation protein</fullName>
    </submittedName>
</protein>
<dbReference type="PATRIC" id="fig|1122147.4.peg.260"/>
<name>A0A0R1XT77_9LACO</name>
<dbReference type="SUPFAM" id="SSF52540">
    <property type="entry name" value="P-loop containing nucleoside triphosphate hydrolases"/>
    <property type="match status" value="1"/>
</dbReference>
<evidence type="ECO:0000313" key="3">
    <source>
        <dbReference type="Proteomes" id="UP000050949"/>
    </source>
</evidence>
<sequence>MKIMLIGNAGTGKSTLARWLAAQTGYPVMYLDQFWHTTDYSAEAKQWFIQQQKNFCAAHDNWIIDGNYSGSMAVRLAEADLVIWLQVSRVRSIIRVIRRSLRYRRNKNSRPDMAAAFTEHFDKDYWDFLLYIWHYDGDKLRKVLAAQQPAPRLIVLRGTRAKEKFMVDFKQQEFS</sequence>
<dbReference type="Proteomes" id="UP000050949">
    <property type="component" value="Unassembled WGS sequence"/>
</dbReference>
<dbReference type="eggNOG" id="COG0563">
    <property type="taxonomic scope" value="Bacteria"/>
</dbReference>
<gene>
    <name evidence="2" type="ORF">FC91_GL000248</name>
</gene>
<dbReference type="PANTHER" id="PTHR37816:SF3">
    <property type="entry name" value="MODULATES DNA TOPOLOGY"/>
    <property type="match status" value="1"/>
</dbReference>